<evidence type="ECO:0000256" key="4">
    <source>
        <dbReference type="ARBA" id="ARBA00023239"/>
    </source>
</evidence>
<sequence>MIEYFQGSCLCGAVKYEIRSRPKALSHCHCSHCRKGHGAAFASYGSVLRNDLHLVQGADDIKSYSSSASVLRQFCAHCGSSLFWSRSQGEYSDWISIALGTLDTPFTSEKQKHIQVISKAPWYEIRDPWPQSG</sequence>
<evidence type="ECO:0000313" key="7">
    <source>
        <dbReference type="Proteomes" id="UP000284021"/>
    </source>
</evidence>
<proteinExistence type="inferred from homology"/>
<evidence type="ECO:0000313" key="6">
    <source>
        <dbReference type="EMBL" id="RJG12907.1"/>
    </source>
</evidence>
<keyword evidence="3" id="KW-0862">Zinc</keyword>
<keyword evidence="7" id="KW-1185">Reference proteome</keyword>
<feature type="domain" description="CENP-V/GFA" evidence="5">
    <location>
        <begin position="5"/>
        <end position="123"/>
    </location>
</feature>
<dbReference type="GO" id="GO:0016846">
    <property type="term" value="F:carbon-sulfur lyase activity"/>
    <property type="evidence" value="ECO:0007669"/>
    <property type="project" value="InterPro"/>
</dbReference>
<reference evidence="6 7" key="1">
    <citation type="submission" date="2018-09" db="EMBL/GenBank/DDBJ databases">
        <authorList>
            <person name="Zhu H."/>
        </authorList>
    </citation>
    <scope>NUCLEOTIDE SEQUENCE [LARGE SCALE GENOMIC DNA]</scope>
    <source>
        <strain evidence="6 7">K1S02-6</strain>
    </source>
</reference>
<keyword evidence="4" id="KW-0456">Lyase</keyword>
<evidence type="ECO:0000256" key="2">
    <source>
        <dbReference type="ARBA" id="ARBA00022723"/>
    </source>
</evidence>
<keyword evidence="2" id="KW-0479">Metal-binding</keyword>
<dbReference type="EMBL" id="QYUR01000002">
    <property type="protein sequence ID" value="RJG12907.1"/>
    <property type="molecule type" value="Genomic_DNA"/>
</dbReference>
<comment type="caution">
    <text evidence="6">The sequence shown here is derived from an EMBL/GenBank/DDBJ whole genome shotgun (WGS) entry which is preliminary data.</text>
</comment>
<dbReference type="Pfam" id="PF04828">
    <property type="entry name" value="GFA"/>
    <property type="match status" value="1"/>
</dbReference>
<dbReference type="GO" id="GO:0046872">
    <property type="term" value="F:metal ion binding"/>
    <property type="evidence" value="ECO:0007669"/>
    <property type="project" value="UniProtKB-KW"/>
</dbReference>
<evidence type="ECO:0000259" key="5">
    <source>
        <dbReference type="PROSITE" id="PS51891"/>
    </source>
</evidence>
<dbReference type="Proteomes" id="UP000284021">
    <property type="component" value="Unassembled WGS sequence"/>
</dbReference>
<dbReference type="SUPFAM" id="SSF51316">
    <property type="entry name" value="Mss4-like"/>
    <property type="match status" value="1"/>
</dbReference>
<dbReference type="AlphaFoldDB" id="A0A418XKC1"/>
<dbReference type="Gene3D" id="3.90.1590.10">
    <property type="entry name" value="glutathione-dependent formaldehyde- activating enzyme (gfa)"/>
    <property type="match status" value="1"/>
</dbReference>
<comment type="similarity">
    <text evidence="1">Belongs to the Gfa family.</text>
</comment>
<accession>A0A418XKC1</accession>
<gene>
    <name evidence="6" type="ORF">D3879_06400</name>
</gene>
<name>A0A418XKC1_9PSED</name>
<dbReference type="RefSeq" id="WP_119953230.1">
    <property type="nucleotide sequence ID" value="NZ_QYUR01000002.1"/>
</dbReference>
<evidence type="ECO:0000256" key="3">
    <source>
        <dbReference type="ARBA" id="ARBA00022833"/>
    </source>
</evidence>
<dbReference type="OrthoDB" id="7765631at2"/>
<dbReference type="PROSITE" id="PS51891">
    <property type="entry name" value="CENP_V_GFA"/>
    <property type="match status" value="1"/>
</dbReference>
<evidence type="ECO:0000256" key="1">
    <source>
        <dbReference type="ARBA" id="ARBA00005495"/>
    </source>
</evidence>
<dbReference type="PANTHER" id="PTHR33337">
    <property type="entry name" value="GFA DOMAIN-CONTAINING PROTEIN"/>
    <property type="match status" value="1"/>
</dbReference>
<dbReference type="InterPro" id="IPR011057">
    <property type="entry name" value="Mss4-like_sf"/>
</dbReference>
<organism evidence="6 7">
    <name type="scientific">Pseudomonas cavernicola</name>
    <dbReference type="NCBI Taxonomy" id="2320866"/>
    <lineage>
        <taxon>Bacteria</taxon>
        <taxon>Pseudomonadati</taxon>
        <taxon>Pseudomonadota</taxon>
        <taxon>Gammaproteobacteria</taxon>
        <taxon>Pseudomonadales</taxon>
        <taxon>Pseudomonadaceae</taxon>
        <taxon>Pseudomonas</taxon>
    </lineage>
</organism>
<protein>
    <submittedName>
        <fullName evidence="6">GFA family protein</fullName>
    </submittedName>
</protein>
<dbReference type="InterPro" id="IPR006913">
    <property type="entry name" value="CENP-V/GFA"/>
</dbReference>
<dbReference type="PANTHER" id="PTHR33337:SF40">
    <property type="entry name" value="CENP-V_GFA DOMAIN-CONTAINING PROTEIN-RELATED"/>
    <property type="match status" value="1"/>
</dbReference>